<comment type="caution">
    <text evidence="1">The sequence shown here is derived from an EMBL/GenBank/DDBJ whole genome shotgun (WGS) entry which is preliminary data.</text>
</comment>
<evidence type="ECO:0000313" key="2">
    <source>
        <dbReference type="Proteomes" id="UP001271249"/>
    </source>
</evidence>
<evidence type="ECO:0000313" key="1">
    <source>
        <dbReference type="EMBL" id="MDX8494864.1"/>
    </source>
</evidence>
<dbReference type="EMBL" id="JAVIJC010000031">
    <property type="protein sequence ID" value="MDX8494864.1"/>
    <property type="molecule type" value="Genomic_DNA"/>
</dbReference>
<keyword evidence="2" id="KW-1185">Reference proteome</keyword>
<sequence length="54" mass="5850">MEALVLAEHLRMARPGVADGDANLDQPDGEQGEVVAAAIALAPPRRAFFFIRKF</sequence>
<reference evidence="1 2" key="1">
    <citation type="submission" date="2023-08" db="EMBL/GenBank/DDBJ databases">
        <title>Implementing the SeqCode for naming new Mesorhizobium species isolated from Vachellia karroo root nodules.</title>
        <authorList>
            <person name="Van Lill M."/>
        </authorList>
    </citation>
    <scope>NUCLEOTIDE SEQUENCE [LARGE SCALE GENOMIC DNA]</scope>
    <source>
        <strain evidence="1 2">VK22B</strain>
    </source>
</reference>
<proteinExistence type="predicted"/>
<accession>A0ABU4Z6L8</accession>
<dbReference type="RefSeq" id="WP_320228697.1">
    <property type="nucleotide sequence ID" value="NZ_JAVIJC010000031.1"/>
</dbReference>
<protein>
    <submittedName>
        <fullName evidence="1">Uncharacterized protein</fullName>
    </submittedName>
</protein>
<name>A0ABU4Z6L8_9HYPH</name>
<gene>
    <name evidence="1" type="ORF">RFN29_25215</name>
</gene>
<organism evidence="1 2">
    <name type="scientific">Mesorhizobium captivum</name>
    <dbReference type="NCBI Taxonomy" id="3072319"/>
    <lineage>
        <taxon>Bacteria</taxon>
        <taxon>Pseudomonadati</taxon>
        <taxon>Pseudomonadota</taxon>
        <taxon>Alphaproteobacteria</taxon>
        <taxon>Hyphomicrobiales</taxon>
        <taxon>Phyllobacteriaceae</taxon>
        <taxon>Mesorhizobium</taxon>
    </lineage>
</organism>
<dbReference type="Proteomes" id="UP001271249">
    <property type="component" value="Unassembled WGS sequence"/>
</dbReference>